<dbReference type="AlphaFoldDB" id="A0A8M1KS31"/>
<dbReference type="GO" id="GO:0019370">
    <property type="term" value="P:leukotriene biosynthetic process"/>
    <property type="evidence" value="ECO:0007669"/>
    <property type="project" value="UniProtKB-KW"/>
</dbReference>
<dbReference type="GO" id="GO:0004602">
    <property type="term" value="F:glutathione peroxidase activity"/>
    <property type="evidence" value="ECO:0007669"/>
    <property type="project" value="TreeGrafter"/>
</dbReference>
<keyword evidence="2 7" id="KW-0812">Transmembrane</keyword>
<dbReference type="KEGG" id="char:105906289"/>
<keyword evidence="4" id="KW-0256">Endoplasmic reticulum</keyword>
<keyword evidence="8" id="KW-1185">Reference proteome</keyword>
<gene>
    <name evidence="9" type="primary">mgst2</name>
</gene>
<dbReference type="InterPro" id="IPR050997">
    <property type="entry name" value="MAPEG"/>
</dbReference>
<evidence type="ECO:0000256" key="3">
    <source>
        <dbReference type="ARBA" id="ARBA00022751"/>
    </source>
</evidence>
<dbReference type="GO" id="GO:0004364">
    <property type="term" value="F:glutathione transferase activity"/>
    <property type="evidence" value="ECO:0007669"/>
    <property type="project" value="TreeGrafter"/>
</dbReference>
<evidence type="ECO:0000256" key="1">
    <source>
        <dbReference type="ARBA" id="ARBA00004477"/>
    </source>
</evidence>
<dbReference type="PANTHER" id="PTHR10250:SF13">
    <property type="entry name" value="MICROSOMAL GLUTATHIONE S-TRANSFERASE 2"/>
    <property type="match status" value="1"/>
</dbReference>
<evidence type="ECO:0000313" key="9">
    <source>
        <dbReference type="RefSeq" id="XP_042566687.1"/>
    </source>
</evidence>
<dbReference type="Proteomes" id="UP000515152">
    <property type="component" value="Chromosome 20"/>
</dbReference>
<protein>
    <submittedName>
        <fullName evidence="9">Microsomal glutathione S-transferase 2</fullName>
    </submittedName>
</protein>
<dbReference type="CTD" id="4258"/>
<dbReference type="Gene3D" id="1.20.120.550">
    <property type="entry name" value="Membrane associated eicosanoid/glutathione metabolism-like domain"/>
    <property type="match status" value="1"/>
</dbReference>
<feature type="transmembrane region" description="Helical" evidence="7">
    <location>
        <begin position="112"/>
        <end position="135"/>
    </location>
</feature>
<dbReference type="RefSeq" id="XP_042566687.1">
    <property type="nucleotide sequence ID" value="XM_042710753.1"/>
</dbReference>
<dbReference type="InterPro" id="IPR001129">
    <property type="entry name" value="Membr-assoc_MAPEG"/>
</dbReference>
<evidence type="ECO:0000256" key="7">
    <source>
        <dbReference type="SAM" id="Phobius"/>
    </source>
</evidence>
<keyword evidence="3" id="KW-0434">Leukotriene biosynthesis</keyword>
<evidence type="ECO:0000256" key="5">
    <source>
        <dbReference type="ARBA" id="ARBA00022989"/>
    </source>
</evidence>
<dbReference type="GO" id="GO:0008047">
    <property type="term" value="F:enzyme activator activity"/>
    <property type="evidence" value="ECO:0007669"/>
    <property type="project" value="InterPro"/>
</dbReference>
<evidence type="ECO:0000256" key="6">
    <source>
        <dbReference type="ARBA" id="ARBA00023136"/>
    </source>
</evidence>
<organism evidence="8 9">
    <name type="scientific">Clupea harengus</name>
    <name type="common">Atlantic herring</name>
    <dbReference type="NCBI Taxonomy" id="7950"/>
    <lineage>
        <taxon>Eukaryota</taxon>
        <taxon>Metazoa</taxon>
        <taxon>Chordata</taxon>
        <taxon>Craniata</taxon>
        <taxon>Vertebrata</taxon>
        <taxon>Euteleostomi</taxon>
        <taxon>Actinopterygii</taxon>
        <taxon>Neopterygii</taxon>
        <taxon>Teleostei</taxon>
        <taxon>Clupei</taxon>
        <taxon>Clupeiformes</taxon>
        <taxon>Clupeoidei</taxon>
        <taxon>Clupeidae</taxon>
        <taxon>Clupea</taxon>
    </lineage>
</organism>
<dbReference type="GO" id="GO:0005635">
    <property type="term" value="C:nuclear envelope"/>
    <property type="evidence" value="ECO:0007669"/>
    <property type="project" value="TreeGrafter"/>
</dbReference>
<keyword evidence="6 7" id="KW-0472">Membrane</keyword>
<dbReference type="InterPro" id="IPR001446">
    <property type="entry name" value="5_LipOase_AP"/>
</dbReference>
<proteinExistence type="predicted"/>
<comment type="subcellular location">
    <subcellularLocation>
        <location evidence="1">Endoplasmic reticulum membrane</location>
        <topology evidence="1">Multi-pass membrane protein</topology>
    </subcellularLocation>
</comment>
<dbReference type="GO" id="GO:0005789">
    <property type="term" value="C:endoplasmic reticulum membrane"/>
    <property type="evidence" value="ECO:0007669"/>
    <property type="project" value="UniProtKB-SubCell"/>
</dbReference>
<reference evidence="9" key="1">
    <citation type="submission" date="2025-08" db="UniProtKB">
        <authorList>
            <consortium name="RefSeq"/>
        </authorList>
    </citation>
    <scope>IDENTIFICATION</scope>
</reference>
<name>A0A8M1KS31_CLUHA</name>
<dbReference type="OrthoDB" id="410651at2759"/>
<dbReference type="SUPFAM" id="SSF161084">
    <property type="entry name" value="MAPEG domain-like"/>
    <property type="match status" value="1"/>
</dbReference>
<dbReference type="GeneID" id="105906289"/>
<dbReference type="InterPro" id="IPR023352">
    <property type="entry name" value="MAPEG-like_dom_sf"/>
</dbReference>
<evidence type="ECO:0000313" key="8">
    <source>
        <dbReference type="Proteomes" id="UP000515152"/>
    </source>
</evidence>
<keyword evidence="5 7" id="KW-1133">Transmembrane helix</keyword>
<evidence type="ECO:0000256" key="2">
    <source>
        <dbReference type="ARBA" id="ARBA00022692"/>
    </source>
</evidence>
<dbReference type="PRINTS" id="PR00488">
    <property type="entry name" value="5LPOXGNASEAP"/>
</dbReference>
<feature type="transmembrane region" description="Helical" evidence="7">
    <location>
        <begin position="61"/>
        <end position="92"/>
    </location>
</feature>
<dbReference type="GO" id="GO:0004464">
    <property type="term" value="F:leukotriene-C4 synthase activity"/>
    <property type="evidence" value="ECO:0007669"/>
    <property type="project" value="TreeGrafter"/>
</dbReference>
<evidence type="ECO:0000256" key="4">
    <source>
        <dbReference type="ARBA" id="ARBA00022824"/>
    </source>
</evidence>
<dbReference type="Pfam" id="PF01124">
    <property type="entry name" value="MAPEG"/>
    <property type="match status" value="1"/>
</dbReference>
<accession>A0A8M1KS31</accession>
<feature type="transmembrane region" description="Helical" evidence="7">
    <location>
        <begin position="12"/>
        <end position="31"/>
    </location>
</feature>
<dbReference type="PANTHER" id="PTHR10250">
    <property type="entry name" value="MICROSOMAL GLUTATHIONE S-TRANSFERASE"/>
    <property type="match status" value="1"/>
</dbReference>
<sequence>MLKMMAIEIPVPLGAVTLVSAIQTAYIAYLLRKKWAANTVMTRPLKAKLERTLSAHKKCIAFYPIFLVILWTSGLFFNEELAAVLGCVYVLARQMYSCGQSNTAKIWHFLGFYTVVAAILLLSLTGTLGLLRVILDPNIDINHLLGRLYGEPTTYYNFF</sequence>